<proteinExistence type="predicted"/>
<keyword evidence="1" id="KW-0472">Membrane</keyword>
<evidence type="ECO:0000256" key="1">
    <source>
        <dbReference type="SAM" id="Phobius"/>
    </source>
</evidence>
<feature type="transmembrane region" description="Helical" evidence="1">
    <location>
        <begin position="17"/>
        <end position="37"/>
    </location>
</feature>
<keyword evidence="1" id="KW-1133">Transmembrane helix</keyword>
<protein>
    <recommendedName>
        <fullName evidence="2">Major facilitator superfamily (MFS) profile domain-containing protein</fullName>
    </recommendedName>
</protein>
<evidence type="ECO:0000259" key="2">
    <source>
        <dbReference type="PROSITE" id="PS50850"/>
    </source>
</evidence>
<evidence type="ECO:0000313" key="3">
    <source>
        <dbReference type="EMBL" id="KKN54073.1"/>
    </source>
</evidence>
<accession>A0A0F9UKE8</accession>
<dbReference type="InterPro" id="IPR020846">
    <property type="entry name" value="MFS_dom"/>
</dbReference>
<dbReference type="EMBL" id="LAZR01000944">
    <property type="protein sequence ID" value="KKN54073.1"/>
    <property type="molecule type" value="Genomic_DNA"/>
</dbReference>
<dbReference type="AlphaFoldDB" id="A0A0F9UKE8"/>
<dbReference type="Gene3D" id="1.20.1250.20">
    <property type="entry name" value="MFS general substrate transporter like domains"/>
    <property type="match status" value="1"/>
</dbReference>
<feature type="transmembrane region" description="Helical" evidence="1">
    <location>
        <begin position="90"/>
        <end position="107"/>
    </location>
</feature>
<sequence length="224" mass="25883">MKVSQDEPIEIIRSKKYVFYFLGILSLFVAFRSYTIGGPGTTALVWYFFPNISFEEGIAYFSYIGVIARLGGFVSLFVQKFADKIGRKPILIFVSLILTLMPLLQILTTSLIIYTISAFFIVMAANINIWMIYINEESPQGKNALWSTFILIIGITGQALFYLIRPFFITNDKMFTILHWKFLFFFSVIIGTIVTLILIFTIKETAAYDFKFKFYKDDKKSRID</sequence>
<dbReference type="InterPro" id="IPR036259">
    <property type="entry name" value="MFS_trans_sf"/>
</dbReference>
<feature type="transmembrane region" description="Helical" evidence="1">
    <location>
        <begin position="113"/>
        <end position="133"/>
    </location>
</feature>
<organism evidence="3">
    <name type="scientific">marine sediment metagenome</name>
    <dbReference type="NCBI Taxonomy" id="412755"/>
    <lineage>
        <taxon>unclassified sequences</taxon>
        <taxon>metagenomes</taxon>
        <taxon>ecological metagenomes</taxon>
    </lineage>
</organism>
<keyword evidence="1" id="KW-0812">Transmembrane</keyword>
<feature type="transmembrane region" description="Helical" evidence="1">
    <location>
        <begin position="145"/>
        <end position="164"/>
    </location>
</feature>
<name>A0A0F9UKE8_9ZZZZ</name>
<comment type="caution">
    <text evidence="3">The sequence shown here is derived from an EMBL/GenBank/DDBJ whole genome shotgun (WGS) entry which is preliminary data.</text>
</comment>
<dbReference type="PROSITE" id="PS50850">
    <property type="entry name" value="MFS"/>
    <property type="match status" value="1"/>
</dbReference>
<gene>
    <name evidence="3" type="ORF">LCGC14_0596130</name>
</gene>
<feature type="domain" description="Major facilitator superfamily (MFS) profile" evidence="2">
    <location>
        <begin position="18"/>
        <end position="224"/>
    </location>
</feature>
<dbReference type="SUPFAM" id="SSF103473">
    <property type="entry name" value="MFS general substrate transporter"/>
    <property type="match status" value="1"/>
</dbReference>
<reference evidence="3" key="1">
    <citation type="journal article" date="2015" name="Nature">
        <title>Complex archaea that bridge the gap between prokaryotes and eukaryotes.</title>
        <authorList>
            <person name="Spang A."/>
            <person name="Saw J.H."/>
            <person name="Jorgensen S.L."/>
            <person name="Zaremba-Niedzwiedzka K."/>
            <person name="Martijn J."/>
            <person name="Lind A.E."/>
            <person name="van Eijk R."/>
            <person name="Schleper C."/>
            <person name="Guy L."/>
            <person name="Ettema T.J."/>
        </authorList>
    </citation>
    <scope>NUCLEOTIDE SEQUENCE</scope>
</reference>
<dbReference type="GO" id="GO:0022857">
    <property type="term" value="F:transmembrane transporter activity"/>
    <property type="evidence" value="ECO:0007669"/>
    <property type="project" value="InterPro"/>
</dbReference>
<feature type="transmembrane region" description="Helical" evidence="1">
    <location>
        <begin position="184"/>
        <end position="202"/>
    </location>
</feature>
<feature type="transmembrane region" description="Helical" evidence="1">
    <location>
        <begin position="57"/>
        <end position="78"/>
    </location>
</feature>